<gene>
    <name evidence="2" type="ORF">SAMN02745691_01837</name>
</gene>
<dbReference type="EMBL" id="FQYT01000019">
    <property type="protein sequence ID" value="SHJ37242.1"/>
    <property type="molecule type" value="Genomic_DNA"/>
</dbReference>
<evidence type="ECO:0000256" key="1">
    <source>
        <dbReference type="SAM" id="Phobius"/>
    </source>
</evidence>
<feature type="transmembrane region" description="Helical" evidence="1">
    <location>
        <begin position="15"/>
        <end position="35"/>
    </location>
</feature>
<dbReference type="Proteomes" id="UP000184342">
    <property type="component" value="Unassembled WGS sequence"/>
</dbReference>
<protein>
    <submittedName>
        <fullName evidence="2">Uncharacterized protein</fullName>
    </submittedName>
</protein>
<evidence type="ECO:0000313" key="3">
    <source>
        <dbReference type="Proteomes" id="UP000184342"/>
    </source>
</evidence>
<name>A0A1M6IS12_9FIRM</name>
<organism evidence="2 3">
    <name type="scientific">Parasporobacterium paucivorans DSM 15970</name>
    <dbReference type="NCBI Taxonomy" id="1122934"/>
    <lineage>
        <taxon>Bacteria</taxon>
        <taxon>Bacillati</taxon>
        <taxon>Bacillota</taxon>
        <taxon>Clostridia</taxon>
        <taxon>Lachnospirales</taxon>
        <taxon>Lachnospiraceae</taxon>
        <taxon>Parasporobacterium</taxon>
    </lineage>
</organism>
<reference evidence="2 3" key="1">
    <citation type="submission" date="2016-11" db="EMBL/GenBank/DDBJ databases">
        <authorList>
            <person name="Jaros S."/>
            <person name="Januszkiewicz K."/>
            <person name="Wedrychowicz H."/>
        </authorList>
    </citation>
    <scope>NUCLEOTIDE SEQUENCE [LARGE SCALE GENOMIC DNA]</scope>
    <source>
        <strain evidence="2 3">DSM 15970</strain>
    </source>
</reference>
<dbReference type="AlphaFoldDB" id="A0A1M6IS12"/>
<keyword evidence="1" id="KW-1133">Transmembrane helix</keyword>
<evidence type="ECO:0000313" key="2">
    <source>
        <dbReference type="EMBL" id="SHJ37242.1"/>
    </source>
</evidence>
<sequence>MNISWISIFATLKPAILLAALIPFLIALFMWILFYQRYDAATLGRIRNSFKKLADDGEKIKDCKRENISFMDEMVIRMAPPYFLEAWLRMRTQIEKNYKGDFIPEGQSFYDFEAMVSGPGCRSRLDSIWKSFWVLAIITLAAPIGMAALFQQEALLGARVLGGSLFVLLCLGNLVFTLLDQRMYFSVRTEYHRFIGIFNRVIPVAKAEVAMLLEATQRNQEAYQAATQEIVRKFDTMVDNTLLPALEDSIEMIMRSNLVPALHNIERTLDSNMSRTLEIQEKGMEQMTTDFADRLGETVVEKMSGLADTIGNVQNSMEVLNQNMMDHVRSMTEAMDSTLDLQEKSMERISSMFAETFTGTLDTQMSSLIMSISDVRRPLEELNLSLGNHVMQLQETTRTSMELQREQTSRSISLQDERITQMVDAQDQRITQMMDQQVQQMAALTVSFTEALTDTLHENITGLNQQIGGLQTQMDVLNQKLSSNIDELGNMLHQQHEVLEESAKMLMSSGENQERTIAETREIQRRAVENSEQLGQHVQRMADTIVQLTQQTQTFSQDAFKFTRDTNEAQVRVLEDVKLSQDKLEAAVNETMSQYARMNDMISGMMDNITQRMNEAMTNAGREIAHGIKEVTADNAEAISNLTEQAQNLRNDYETYFSRLEDSTYKTLEDMDYQIRGIIGRITEDIGAMMKENTEANADILGRYKDNTTDLLQSFDEQARSIGLYAKEINMDITDLSNNLQASVGEFSSKMQEGVRMTLGEFDSGLSELTQRIANTVESISDAVEALPDALGRK</sequence>
<dbReference type="RefSeq" id="WP_073994123.1">
    <property type="nucleotide sequence ID" value="NZ_FQYT01000019.1"/>
</dbReference>
<feature type="transmembrane region" description="Helical" evidence="1">
    <location>
        <begin position="156"/>
        <end position="179"/>
    </location>
</feature>
<keyword evidence="1" id="KW-0812">Transmembrane</keyword>
<dbReference type="Gene3D" id="1.20.120.20">
    <property type="entry name" value="Apolipoprotein"/>
    <property type="match status" value="1"/>
</dbReference>
<keyword evidence="1" id="KW-0472">Membrane</keyword>
<keyword evidence="3" id="KW-1185">Reference proteome</keyword>
<feature type="transmembrane region" description="Helical" evidence="1">
    <location>
        <begin position="132"/>
        <end position="150"/>
    </location>
</feature>
<dbReference type="OrthoDB" id="2086061at2"/>
<dbReference type="STRING" id="1122934.SAMN02745691_01837"/>
<accession>A0A1M6IS12</accession>
<proteinExistence type="predicted"/>